<dbReference type="RefSeq" id="WP_209795156.1">
    <property type="nucleotide sequence ID" value="NZ_JAGIKZ010000017.1"/>
</dbReference>
<accession>A0ABS4RIP0</accession>
<dbReference type="Proteomes" id="UP001519293">
    <property type="component" value="Unassembled WGS sequence"/>
</dbReference>
<protein>
    <submittedName>
        <fullName evidence="2">Uncharacterized protein</fullName>
    </submittedName>
</protein>
<proteinExistence type="predicted"/>
<dbReference type="EMBL" id="JAGIKZ010000017">
    <property type="protein sequence ID" value="MBP2242220.1"/>
    <property type="molecule type" value="Genomic_DNA"/>
</dbReference>
<organism evidence="2 3">
    <name type="scientific">Cytobacillus eiseniae</name>
    <dbReference type="NCBI Taxonomy" id="762947"/>
    <lineage>
        <taxon>Bacteria</taxon>
        <taxon>Bacillati</taxon>
        <taxon>Bacillota</taxon>
        <taxon>Bacilli</taxon>
        <taxon>Bacillales</taxon>
        <taxon>Bacillaceae</taxon>
        <taxon>Cytobacillus</taxon>
    </lineage>
</organism>
<comment type="caution">
    <text evidence="2">The sequence shown here is derived from an EMBL/GenBank/DDBJ whole genome shotgun (WGS) entry which is preliminary data.</text>
</comment>
<feature type="transmembrane region" description="Helical" evidence="1">
    <location>
        <begin position="35"/>
        <end position="58"/>
    </location>
</feature>
<keyword evidence="1" id="KW-1133">Transmembrane helix</keyword>
<name>A0ABS4RIP0_9BACI</name>
<keyword evidence="1" id="KW-0812">Transmembrane</keyword>
<feature type="non-terminal residue" evidence="2">
    <location>
        <position position="156"/>
    </location>
</feature>
<feature type="transmembrane region" description="Helical" evidence="1">
    <location>
        <begin position="7"/>
        <end position="29"/>
    </location>
</feature>
<sequence>MKFPSIIHWLIIIIAFLGSGIIIYAMFKAPSGDEIIFAHAGLIFGLVSIIFATLSEVLSNKFTDKMKTELNEIRSQLNKIEESLIDFDNSTKVCTQKRLQEIENMLVDIKKNDKQNIKITLFSFNDYGHQNVPPLTYFLPPNDKKCTSQCHAFTTS</sequence>
<gene>
    <name evidence="2" type="ORF">J2Z40_002794</name>
</gene>
<keyword evidence="1" id="KW-0472">Membrane</keyword>
<evidence type="ECO:0000313" key="3">
    <source>
        <dbReference type="Proteomes" id="UP001519293"/>
    </source>
</evidence>
<keyword evidence="3" id="KW-1185">Reference proteome</keyword>
<reference evidence="2 3" key="1">
    <citation type="submission" date="2021-03" db="EMBL/GenBank/DDBJ databases">
        <title>Genomic Encyclopedia of Type Strains, Phase IV (KMG-IV): sequencing the most valuable type-strain genomes for metagenomic binning, comparative biology and taxonomic classification.</title>
        <authorList>
            <person name="Goeker M."/>
        </authorList>
    </citation>
    <scope>NUCLEOTIDE SEQUENCE [LARGE SCALE GENOMIC DNA]</scope>
    <source>
        <strain evidence="2 3">DSM 26675</strain>
    </source>
</reference>
<evidence type="ECO:0000313" key="2">
    <source>
        <dbReference type="EMBL" id="MBP2242220.1"/>
    </source>
</evidence>
<evidence type="ECO:0000256" key="1">
    <source>
        <dbReference type="SAM" id="Phobius"/>
    </source>
</evidence>